<sequence>MGQPFPGPWRFKYHPWARAMHDCEAEVMVGQKGAQLCFTEVGLNKTFYNIDVLGNSVLYVLPASTPDASDFSTSRFDPALELSTHLQGLFSDVKNIGHKRAGSASLFIRGSRSRNQLKSIPVSVAIIDEVDEMVQANIGLIFERMSGQLTKQAFLISTPTIEHYGINAYYQQSSQDHWFFPCPHCSRLTELIFPECLIITAEKWSDLSVKDSHIICKECKHILSHEDKHTYLNKGQWVSGYTDRAMHGFHVSQLYSSTVRPDELATAFLKGKINPADEQEFFNSKLGIPHEPKGSRLSDGNILACTGQFKMVSNAPPHALVTMGIDVGKWIHYEVSSYAQSHTGTDVSLCSTARVLKVSKVEHFEELDGVMRQYGVNFAVIDANPERRKALEFAQRFYGHVKLCFYGRGINSKAITLHAPEQHTMVVDRTSWLDVSLGRVRRKAMRIPVDVPLEYKDHLKALVRITEKDPDGNPVGKYVNTSEDHYAHARNYNELALQLAASFSQSQDMGSVF</sequence>
<evidence type="ECO:0000313" key="3">
    <source>
        <dbReference type="EMBL" id="KKM82572.1"/>
    </source>
</evidence>
<dbReference type="AlphaFoldDB" id="A0A0F9NMK7"/>
<name>A0A0F9NMK7_9ZZZZ</name>
<evidence type="ECO:0000259" key="1">
    <source>
        <dbReference type="Pfam" id="PF05876"/>
    </source>
</evidence>
<evidence type="ECO:0000259" key="2">
    <source>
        <dbReference type="Pfam" id="PF20454"/>
    </source>
</evidence>
<accession>A0A0F9NMK7</accession>
<reference evidence="3" key="1">
    <citation type="journal article" date="2015" name="Nature">
        <title>Complex archaea that bridge the gap between prokaryotes and eukaryotes.</title>
        <authorList>
            <person name="Spang A."/>
            <person name="Saw J.H."/>
            <person name="Jorgensen S.L."/>
            <person name="Zaremba-Niedzwiedzka K."/>
            <person name="Martijn J."/>
            <person name="Lind A.E."/>
            <person name="van Eijk R."/>
            <person name="Schleper C."/>
            <person name="Guy L."/>
            <person name="Ettema T.J."/>
        </authorList>
    </citation>
    <scope>NUCLEOTIDE SEQUENCE</scope>
</reference>
<protein>
    <recommendedName>
        <fullName evidence="4">Terminase</fullName>
    </recommendedName>
</protein>
<comment type="caution">
    <text evidence="3">The sequence shown here is derived from an EMBL/GenBank/DDBJ whole genome shotgun (WGS) entry which is preliminary data.</text>
</comment>
<dbReference type="EMBL" id="LAZR01007842">
    <property type="protein sequence ID" value="KKM82572.1"/>
    <property type="molecule type" value="Genomic_DNA"/>
</dbReference>
<feature type="domain" description="Phage terminase large subunit GpA ATPase" evidence="1">
    <location>
        <begin position="5"/>
        <end position="237"/>
    </location>
</feature>
<dbReference type="Pfam" id="PF05876">
    <property type="entry name" value="GpA_ATPase"/>
    <property type="match status" value="1"/>
</dbReference>
<dbReference type="InterPro" id="IPR046454">
    <property type="entry name" value="GpA_endonuclease"/>
</dbReference>
<dbReference type="Pfam" id="PF20454">
    <property type="entry name" value="GpA_nuclease"/>
    <property type="match status" value="1"/>
</dbReference>
<dbReference type="GO" id="GO:0016887">
    <property type="term" value="F:ATP hydrolysis activity"/>
    <property type="evidence" value="ECO:0007669"/>
    <property type="project" value="InterPro"/>
</dbReference>
<gene>
    <name evidence="3" type="ORF">LCGC14_1318190</name>
</gene>
<dbReference type="InterPro" id="IPR046453">
    <property type="entry name" value="GpA_ATPase"/>
</dbReference>
<organism evidence="3">
    <name type="scientific">marine sediment metagenome</name>
    <dbReference type="NCBI Taxonomy" id="412755"/>
    <lineage>
        <taxon>unclassified sequences</taxon>
        <taxon>metagenomes</taxon>
        <taxon>ecological metagenomes</taxon>
    </lineage>
</organism>
<proteinExistence type="predicted"/>
<dbReference type="GO" id="GO:0004519">
    <property type="term" value="F:endonuclease activity"/>
    <property type="evidence" value="ECO:0007669"/>
    <property type="project" value="InterPro"/>
</dbReference>
<feature type="domain" description="Terminase large subunit GpA endonuclease" evidence="2">
    <location>
        <begin position="247"/>
        <end position="344"/>
    </location>
</feature>
<evidence type="ECO:0008006" key="4">
    <source>
        <dbReference type="Google" id="ProtNLM"/>
    </source>
</evidence>